<organism evidence="1">
    <name type="scientific">Arundo donax</name>
    <name type="common">Giant reed</name>
    <name type="synonym">Donax arundinaceus</name>
    <dbReference type="NCBI Taxonomy" id="35708"/>
    <lineage>
        <taxon>Eukaryota</taxon>
        <taxon>Viridiplantae</taxon>
        <taxon>Streptophyta</taxon>
        <taxon>Embryophyta</taxon>
        <taxon>Tracheophyta</taxon>
        <taxon>Spermatophyta</taxon>
        <taxon>Magnoliopsida</taxon>
        <taxon>Liliopsida</taxon>
        <taxon>Poales</taxon>
        <taxon>Poaceae</taxon>
        <taxon>PACMAD clade</taxon>
        <taxon>Arundinoideae</taxon>
        <taxon>Arundineae</taxon>
        <taxon>Arundo</taxon>
    </lineage>
</organism>
<evidence type="ECO:0000313" key="1">
    <source>
        <dbReference type="EMBL" id="JAD24348.1"/>
    </source>
</evidence>
<proteinExistence type="predicted"/>
<dbReference type="AlphaFoldDB" id="A0A0A8YF96"/>
<reference evidence="1" key="1">
    <citation type="submission" date="2014-09" db="EMBL/GenBank/DDBJ databases">
        <authorList>
            <person name="Magalhaes I.L.F."/>
            <person name="Oliveira U."/>
            <person name="Santos F.R."/>
            <person name="Vidigal T.H.D.A."/>
            <person name="Brescovit A.D."/>
            <person name="Santos A.J."/>
        </authorList>
    </citation>
    <scope>NUCLEOTIDE SEQUENCE</scope>
    <source>
        <tissue evidence="1">Shoot tissue taken approximately 20 cm above the soil surface</tissue>
    </source>
</reference>
<name>A0A0A8YF96_ARUDO</name>
<dbReference type="EMBL" id="GBRH01273547">
    <property type="protein sequence ID" value="JAD24348.1"/>
    <property type="molecule type" value="Transcribed_RNA"/>
</dbReference>
<protein>
    <submittedName>
        <fullName evidence="1">Uncharacterized protein</fullName>
    </submittedName>
</protein>
<sequence>MMHRNGHNETRKRKKDIANNIYCSSVLYPVQHSQFKKKKIEMWEPIIENLLCSIAAATGIQILHQ</sequence>
<accession>A0A0A8YF96</accession>
<reference evidence="1" key="2">
    <citation type="journal article" date="2015" name="Data Brief">
        <title>Shoot transcriptome of the giant reed, Arundo donax.</title>
        <authorList>
            <person name="Barrero R.A."/>
            <person name="Guerrero F.D."/>
            <person name="Moolhuijzen P."/>
            <person name="Goolsby J.A."/>
            <person name="Tidwell J."/>
            <person name="Bellgard S.E."/>
            <person name="Bellgard M.I."/>
        </authorList>
    </citation>
    <scope>NUCLEOTIDE SEQUENCE</scope>
    <source>
        <tissue evidence="1">Shoot tissue taken approximately 20 cm above the soil surface</tissue>
    </source>
</reference>